<dbReference type="InterPro" id="IPR029058">
    <property type="entry name" value="AB_hydrolase_fold"/>
</dbReference>
<feature type="domain" description="Dienelactone hydrolase" evidence="2">
    <location>
        <begin position="14"/>
        <end position="244"/>
    </location>
</feature>
<dbReference type="PANTHER" id="PTHR46623">
    <property type="entry name" value="CARBOXYMETHYLENEBUTENOLIDASE-RELATED"/>
    <property type="match status" value="1"/>
</dbReference>
<evidence type="ECO:0000256" key="1">
    <source>
        <dbReference type="SAM" id="MobiDB-lite"/>
    </source>
</evidence>
<evidence type="ECO:0000313" key="4">
    <source>
        <dbReference type="Proteomes" id="UP001597068"/>
    </source>
</evidence>
<dbReference type="Pfam" id="PF01738">
    <property type="entry name" value="DLH"/>
    <property type="match status" value="1"/>
</dbReference>
<dbReference type="SUPFAM" id="SSF53474">
    <property type="entry name" value="alpha/beta-Hydrolases"/>
    <property type="match status" value="1"/>
</dbReference>
<dbReference type="PANTHER" id="PTHR46623:SF10">
    <property type="entry name" value="CARBOXYMETHYLENEBUTENOLIDASE HOMOLOG"/>
    <property type="match status" value="1"/>
</dbReference>
<comment type="caution">
    <text evidence="3">The sequence shown here is derived from an EMBL/GenBank/DDBJ whole genome shotgun (WGS) entry which is preliminary data.</text>
</comment>
<reference evidence="4" key="1">
    <citation type="journal article" date="2019" name="Int. J. Syst. Evol. Microbiol.">
        <title>The Global Catalogue of Microorganisms (GCM) 10K type strain sequencing project: providing services to taxonomists for standard genome sequencing and annotation.</title>
        <authorList>
            <consortium name="The Broad Institute Genomics Platform"/>
            <consortium name="The Broad Institute Genome Sequencing Center for Infectious Disease"/>
            <person name="Wu L."/>
            <person name="Ma J."/>
        </authorList>
    </citation>
    <scope>NUCLEOTIDE SEQUENCE [LARGE SCALE GENOMIC DNA]</scope>
    <source>
        <strain evidence="4">CCUG 50873</strain>
    </source>
</reference>
<proteinExistence type="predicted"/>
<organism evidence="3 4">
    <name type="scientific">Williamsia deligens</name>
    <dbReference type="NCBI Taxonomy" id="321325"/>
    <lineage>
        <taxon>Bacteria</taxon>
        <taxon>Bacillati</taxon>
        <taxon>Actinomycetota</taxon>
        <taxon>Actinomycetes</taxon>
        <taxon>Mycobacteriales</taxon>
        <taxon>Nocardiaceae</taxon>
        <taxon>Williamsia</taxon>
    </lineage>
</organism>
<dbReference type="GO" id="GO:0016787">
    <property type="term" value="F:hydrolase activity"/>
    <property type="evidence" value="ECO:0007669"/>
    <property type="project" value="UniProtKB-KW"/>
</dbReference>
<dbReference type="EMBL" id="JBHTIL010000006">
    <property type="protein sequence ID" value="MFD0927581.1"/>
    <property type="molecule type" value="Genomic_DNA"/>
</dbReference>
<feature type="region of interest" description="Disordered" evidence="1">
    <location>
        <begin position="1"/>
        <end position="21"/>
    </location>
</feature>
<dbReference type="EC" id="3.1.-.-" evidence="3"/>
<protein>
    <submittedName>
        <fullName evidence="3">Dienelactone hydrolase family protein</fullName>
        <ecNumber evidence="3">3.1.-.-</ecNumber>
    </submittedName>
</protein>
<evidence type="ECO:0000259" key="2">
    <source>
        <dbReference type="Pfam" id="PF01738"/>
    </source>
</evidence>
<dbReference type="Gene3D" id="3.40.50.1820">
    <property type="entry name" value="alpha/beta hydrolase"/>
    <property type="match status" value="1"/>
</dbReference>
<keyword evidence="3" id="KW-0378">Hydrolase</keyword>
<keyword evidence="4" id="KW-1185">Reference proteome</keyword>
<dbReference type="RefSeq" id="WP_253648083.1">
    <property type="nucleotide sequence ID" value="NZ_BAAAMO010000001.1"/>
</dbReference>
<accession>A0ABW3GFN8</accession>
<gene>
    <name evidence="3" type="ORF">ACFQ04_17710</name>
</gene>
<name>A0ABW3GFN8_9NOCA</name>
<evidence type="ECO:0000313" key="3">
    <source>
        <dbReference type="EMBL" id="MFD0927581.1"/>
    </source>
</evidence>
<dbReference type="Proteomes" id="UP001597068">
    <property type="component" value="Unassembled WGS sequence"/>
</dbReference>
<dbReference type="InterPro" id="IPR051049">
    <property type="entry name" value="Dienelactone_hydrolase-like"/>
</dbReference>
<sequence>MELISVTAGDGPAEAHVARPSSGSGPGVLHFIDAIGVRPQIASMAERIASWGYVVLSPNVLYRNGSVEDVRPHVDLRAEGARDAFFAQAMPRVRGLFAQDLSTDLDAYRDALRGLDGVSDGPIGAVGYCMGARLATLFACRHPQDVAAAAGFHGGGLATDDPGSPHRQLSTARAEFVYGHADNDGSMPPEAVATLGEALASAGLTASNEIYPDAPHGYTMADTSMYQEAGAERAFSELEALFARTLR</sequence>
<dbReference type="InterPro" id="IPR002925">
    <property type="entry name" value="Dienelactn_hydro"/>
</dbReference>